<proteinExistence type="predicted"/>
<keyword evidence="6" id="KW-1185">Reference proteome</keyword>
<dbReference type="AlphaFoldDB" id="A0A1H8PDX9"/>
<dbReference type="SUPFAM" id="SSF46894">
    <property type="entry name" value="C-terminal effector domain of the bipartite response regulators"/>
    <property type="match status" value="1"/>
</dbReference>
<name>A0A1H8PDX9_9ACTN</name>
<dbReference type="PRINTS" id="PR00038">
    <property type="entry name" value="HTHLUXR"/>
</dbReference>
<evidence type="ECO:0000259" key="4">
    <source>
        <dbReference type="PROSITE" id="PS50043"/>
    </source>
</evidence>
<dbReference type="PANTHER" id="PTHR44688:SF16">
    <property type="entry name" value="DNA-BINDING TRANSCRIPTIONAL ACTIVATOR DEVR_DOSR"/>
    <property type="match status" value="1"/>
</dbReference>
<dbReference type="EMBL" id="FOEE01000001">
    <property type="protein sequence ID" value="SEO40036.1"/>
    <property type="molecule type" value="Genomic_DNA"/>
</dbReference>
<accession>A0A1H8PDX9</accession>
<dbReference type="SMART" id="SM00421">
    <property type="entry name" value="HTH_LUXR"/>
    <property type="match status" value="1"/>
</dbReference>
<evidence type="ECO:0000256" key="2">
    <source>
        <dbReference type="ARBA" id="ARBA00023125"/>
    </source>
</evidence>
<keyword evidence="3" id="KW-0804">Transcription</keyword>
<dbReference type="CDD" id="cd06170">
    <property type="entry name" value="LuxR_C_like"/>
    <property type="match status" value="1"/>
</dbReference>
<gene>
    <name evidence="5" type="ORF">SAMN05660991_00120</name>
</gene>
<sequence>MPVPDRQSAALVDRAARAAHDADPLTAREREIAGLVARGWTNRRIAGDLVLSERTVESHVRNVLAKLDAANRTEPATLVGRDS</sequence>
<evidence type="ECO:0000256" key="1">
    <source>
        <dbReference type="ARBA" id="ARBA00023015"/>
    </source>
</evidence>
<keyword evidence="1" id="KW-0805">Transcription regulation</keyword>
<dbReference type="Pfam" id="PF00196">
    <property type="entry name" value="GerE"/>
    <property type="match status" value="1"/>
</dbReference>
<dbReference type="GO" id="GO:0003677">
    <property type="term" value="F:DNA binding"/>
    <property type="evidence" value="ECO:0007669"/>
    <property type="project" value="UniProtKB-KW"/>
</dbReference>
<dbReference type="STRING" id="673521.SAMN05660991_00120"/>
<dbReference type="PROSITE" id="PS00622">
    <property type="entry name" value="HTH_LUXR_1"/>
    <property type="match status" value="1"/>
</dbReference>
<evidence type="ECO:0000256" key="3">
    <source>
        <dbReference type="ARBA" id="ARBA00023163"/>
    </source>
</evidence>
<evidence type="ECO:0000313" key="5">
    <source>
        <dbReference type="EMBL" id="SEO40036.1"/>
    </source>
</evidence>
<dbReference type="Gene3D" id="1.10.10.10">
    <property type="entry name" value="Winged helix-like DNA-binding domain superfamily/Winged helix DNA-binding domain"/>
    <property type="match status" value="1"/>
</dbReference>
<keyword evidence="2" id="KW-0238">DNA-binding</keyword>
<dbReference type="PANTHER" id="PTHR44688">
    <property type="entry name" value="DNA-BINDING TRANSCRIPTIONAL ACTIVATOR DEVR_DOSR"/>
    <property type="match status" value="1"/>
</dbReference>
<dbReference type="OrthoDB" id="27092at2"/>
<protein>
    <submittedName>
        <fullName evidence="5">Regulatory protein, luxR family</fullName>
    </submittedName>
</protein>
<organism evidence="5 6">
    <name type="scientific">Trujillonella endophytica</name>
    <dbReference type="NCBI Taxonomy" id="673521"/>
    <lineage>
        <taxon>Bacteria</taxon>
        <taxon>Bacillati</taxon>
        <taxon>Actinomycetota</taxon>
        <taxon>Actinomycetes</taxon>
        <taxon>Geodermatophilales</taxon>
        <taxon>Geodermatophilaceae</taxon>
        <taxon>Trujillonella</taxon>
    </lineage>
</organism>
<reference evidence="6" key="1">
    <citation type="submission" date="2016-10" db="EMBL/GenBank/DDBJ databases">
        <authorList>
            <person name="Varghese N."/>
            <person name="Submissions S."/>
        </authorList>
    </citation>
    <scope>NUCLEOTIDE SEQUENCE [LARGE SCALE GENOMIC DNA]</scope>
    <source>
        <strain evidence="6">DSM 45413</strain>
    </source>
</reference>
<dbReference type="InterPro" id="IPR016032">
    <property type="entry name" value="Sig_transdc_resp-reg_C-effctor"/>
</dbReference>
<dbReference type="GO" id="GO:0006355">
    <property type="term" value="P:regulation of DNA-templated transcription"/>
    <property type="evidence" value="ECO:0007669"/>
    <property type="project" value="InterPro"/>
</dbReference>
<dbReference type="InterPro" id="IPR036388">
    <property type="entry name" value="WH-like_DNA-bd_sf"/>
</dbReference>
<dbReference type="InterPro" id="IPR000792">
    <property type="entry name" value="Tscrpt_reg_LuxR_C"/>
</dbReference>
<dbReference type="Proteomes" id="UP000198960">
    <property type="component" value="Unassembled WGS sequence"/>
</dbReference>
<feature type="domain" description="HTH luxR-type" evidence="4">
    <location>
        <begin position="18"/>
        <end position="83"/>
    </location>
</feature>
<dbReference type="PROSITE" id="PS50043">
    <property type="entry name" value="HTH_LUXR_2"/>
    <property type="match status" value="1"/>
</dbReference>
<evidence type="ECO:0000313" key="6">
    <source>
        <dbReference type="Proteomes" id="UP000198960"/>
    </source>
</evidence>
<dbReference type="RefSeq" id="WP_091939072.1">
    <property type="nucleotide sequence ID" value="NZ_FOEE01000001.1"/>
</dbReference>